<name>A0ABD1YT25_9MARC</name>
<dbReference type="Proteomes" id="UP001605036">
    <property type="component" value="Unassembled WGS sequence"/>
</dbReference>
<gene>
    <name evidence="2" type="ORF">R1flu_004341</name>
</gene>
<feature type="region of interest" description="Disordered" evidence="1">
    <location>
        <begin position="1"/>
        <end position="50"/>
    </location>
</feature>
<comment type="caution">
    <text evidence="2">The sequence shown here is derived from an EMBL/GenBank/DDBJ whole genome shotgun (WGS) entry which is preliminary data.</text>
</comment>
<evidence type="ECO:0000313" key="2">
    <source>
        <dbReference type="EMBL" id="KAL2632862.1"/>
    </source>
</evidence>
<feature type="compositionally biased region" description="Basic and acidic residues" evidence="1">
    <location>
        <begin position="1"/>
        <end position="20"/>
    </location>
</feature>
<keyword evidence="3" id="KW-1185">Reference proteome</keyword>
<accession>A0ABD1YT25</accession>
<feature type="compositionally biased region" description="Polar residues" evidence="1">
    <location>
        <begin position="31"/>
        <end position="50"/>
    </location>
</feature>
<dbReference type="EMBL" id="JBHFFA010000003">
    <property type="protein sequence ID" value="KAL2632862.1"/>
    <property type="molecule type" value="Genomic_DNA"/>
</dbReference>
<evidence type="ECO:0000256" key="1">
    <source>
        <dbReference type="SAM" id="MobiDB-lite"/>
    </source>
</evidence>
<protein>
    <submittedName>
        <fullName evidence="2">Uncharacterized protein</fullName>
    </submittedName>
</protein>
<reference evidence="2 3" key="1">
    <citation type="submission" date="2024-09" db="EMBL/GenBank/DDBJ databases">
        <title>Chromosome-scale assembly of Riccia fluitans.</title>
        <authorList>
            <person name="Paukszto L."/>
            <person name="Sawicki J."/>
            <person name="Karawczyk K."/>
            <person name="Piernik-Szablinska J."/>
            <person name="Szczecinska M."/>
            <person name="Mazdziarz M."/>
        </authorList>
    </citation>
    <scope>NUCLEOTIDE SEQUENCE [LARGE SCALE GENOMIC DNA]</scope>
    <source>
        <strain evidence="2">Rf_01</strain>
        <tissue evidence="2">Aerial parts of the thallus</tissue>
    </source>
</reference>
<dbReference type="AlphaFoldDB" id="A0ABD1YT25"/>
<organism evidence="2 3">
    <name type="scientific">Riccia fluitans</name>
    <dbReference type="NCBI Taxonomy" id="41844"/>
    <lineage>
        <taxon>Eukaryota</taxon>
        <taxon>Viridiplantae</taxon>
        <taxon>Streptophyta</taxon>
        <taxon>Embryophyta</taxon>
        <taxon>Marchantiophyta</taxon>
        <taxon>Marchantiopsida</taxon>
        <taxon>Marchantiidae</taxon>
        <taxon>Marchantiales</taxon>
        <taxon>Ricciaceae</taxon>
        <taxon>Riccia</taxon>
    </lineage>
</organism>
<evidence type="ECO:0000313" key="3">
    <source>
        <dbReference type="Proteomes" id="UP001605036"/>
    </source>
</evidence>
<proteinExistence type="predicted"/>
<sequence length="78" mass="8345">MTSERMKHPKVENCVTREEENNSVNRGGRENLSTRQRGTSWAGQAGSKRTSLEGSAIGIVDRGAGVGGITSDCCRGYS</sequence>